<evidence type="ECO:0000313" key="2">
    <source>
        <dbReference type="Proteomes" id="UP001267638"/>
    </source>
</evidence>
<gene>
    <name evidence="1" type="ORF">J2W40_004125</name>
</gene>
<proteinExistence type="predicted"/>
<evidence type="ECO:0000313" key="1">
    <source>
        <dbReference type="EMBL" id="MDR7157277.1"/>
    </source>
</evidence>
<protein>
    <submittedName>
        <fullName evidence="1">Uncharacterized protein</fullName>
    </submittedName>
</protein>
<organism evidence="1 2">
    <name type="scientific">Sphingobium xenophagum</name>
    <dbReference type="NCBI Taxonomy" id="121428"/>
    <lineage>
        <taxon>Bacteria</taxon>
        <taxon>Pseudomonadati</taxon>
        <taxon>Pseudomonadota</taxon>
        <taxon>Alphaproteobacteria</taxon>
        <taxon>Sphingomonadales</taxon>
        <taxon>Sphingomonadaceae</taxon>
        <taxon>Sphingobium</taxon>
    </lineage>
</organism>
<keyword evidence="2" id="KW-1185">Reference proteome</keyword>
<dbReference type="Proteomes" id="UP001267638">
    <property type="component" value="Unassembled WGS sequence"/>
</dbReference>
<comment type="caution">
    <text evidence="1">The sequence shown here is derived from an EMBL/GenBank/DDBJ whole genome shotgun (WGS) entry which is preliminary data.</text>
</comment>
<reference evidence="1 2" key="1">
    <citation type="submission" date="2023-07" db="EMBL/GenBank/DDBJ databases">
        <title>Sorghum-associated microbial communities from plants grown in Nebraska, USA.</title>
        <authorList>
            <person name="Schachtman D."/>
        </authorList>
    </citation>
    <scope>NUCLEOTIDE SEQUENCE [LARGE SCALE GENOMIC DNA]</scope>
    <source>
        <strain evidence="1 2">4256</strain>
    </source>
</reference>
<dbReference type="EMBL" id="JAVDWV010000040">
    <property type="protein sequence ID" value="MDR7157277.1"/>
    <property type="molecule type" value="Genomic_DNA"/>
</dbReference>
<sequence length="73" mass="7861">MAALDMPSQSFANVYGRDENLLVTMAAQARDCDDPGMASLLTGLDRALQDGTLDIKATPESAPRLTQYVYPVV</sequence>
<accession>A0ABU1X898</accession>
<dbReference type="RefSeq" id="WP_310227778.1">
    <property type="nucleotide sequence ID" value="NZ_JAVDWV010000040.1"/>
</dbReference>
<name>A0ABU1X898_SPHXE</name>